<comment type="caution">
    <text evidence="3">The sequence shown here is derived from an EMBL/GenBank/DDBJ whole genome shotgun (WGS) entry which is preliminary data.</text>
</comment>
<keyword evidence="1" id="KW-0479">Metal-binding</keyword>
<dbReference type="GO" id="GO:0005344">
    <property type="term" value="F:oxygen carrier activity"/>
    <property type="evidence" value="ECO:0007669"/>
    <property type="project" value="UniProtKB-KW"/>
</dbReference>
<feature type="domain" description="Globin" evidence="2">
    <location>
        <begin position="32"/>
        <end position="133"/>
    </location>
</feature>
<keyword evidence="3" id="KW-0560">Oxidoreductase</keyword>
<dbReference type="Gene3D" id="1.10.490.10">
    <property type="entry name" value="Globins"/>
    <property type="match status" value="1"/>
</dbReference>
<name>A0A132BSZ5_9RHOB</name>
<protein>
    <submittedName>
        <fullName evidence="3">Flavohemoprotein</fullName>
        <ecNumber evidence="3">1.14.12.17</ecNumber>
    </submittedName>
</protein>
<sequence length="143" mass="16008">MDVAVLHQIDARLVEGSFGTVFARKAELTDVFYKHLFEEMPAARDMFTHDFSRQKEMFARVLATGVRSHRGDATLAPLIENLLLQHRHLGLTSEHMYMAQRALLMAFRVVLTGHLTAAELSAWNAALRRLCQSMAAGLNGPTT</sequence>
<dbReference type="GO" id="GO:0008941">
    <property type="term" value="F:nitric oxide dioxygenase NAD(P)H activity"/>
    <property type="evidence" value="ECO:0007669"/>
    <property type="project" value="UniProtKB-EC"/>
</dbReference>
<keyword evidence="1" id="KW-0813">Transport</keyword>
<evidence type="ECO:0000313" key="4">
    <source>
        <dbReference type="Proteomes" id="UP000068382"/>
    </source>
</evidence>
<dbReference type="Pfam" id="PF00042">
    <property type="entry name" value="Globin"/>
    <property type="match status" value="1"/>
</dbReference>
<proteinExistence type="inferred from homology"/>
<dbReference type="Proteomes" id="UP000068382">
    <property type="component" value="Unassembled WGS sequence"/>
</dbReference>
<dbReference type="RefSeq" id="WP_068247163.1">
    <property type="nucleotide sequence ID" value="NZ_LPUY01000095.1"/>
</dbReference>
<dbReference type="OrthoDB" id="3213438at2"/>
<dbReference type="GO" id="GO:0019825">
    <property type="term" value="F:oxygen binding"/>
    <property type="evidence" value="ECO:0007669"/>
    <property type="project" value="InterPro"/>
</dbReference>
<dbReference type="GO" id="GO:0020037">
    <property type="term" value="F:heme binding"/>
    <property type="evidence" value="ECO:0007669"/>
    <property type="project" value="InterPro"/>
</dbReference>
<dbReference type="InterPro" id="IPR012292">
    <property type="entry name" value="Globin/Proto"/>
</dbReference>
<reference evidence="3 4" key="1">
    <citation type="submission" date="2015-12" db="EMBL/GenBank/DDBJ databases">
        <title>Genome sequence of the marine Rhodobacteraceae strain O3.65, Candidatus Tritonibacter horizontis.</title>
        <authorList>
            <person name="Poehlein A."/>
            <person name="Giebel H.A."/>
            <person name="Voget S."/>
            <person name="Brinkhoff T."/>
        </authorList>
    </citation>
    <scope>NUCLEOTIDE SEQUENCE [LARGE SCALE GENOMIC DNA]</scope>
    <source>
        <strain evidence="3 4">O3.65</strain>
    </source>
</reference>
<dbReference type="SUPFAM" id="SSF46458">
    <property type="entry name" value="Globin-like"/>
    <property type="match status" value="1"/>
</dbReference>
<evidence type="ECO:0000259" key="2">
    <source>
        <dbReference type="Pfam" id="PF00042"/>
    </source>
</evidence>
<dbReference type="AlphaFoldDB" id="A0A132BSZ5"/>
<gene>
    <name evidence="3" type="primary">hmp_2</name>
    <name evidence="3" type="ORF">TRIHO_36990</name>
</gene>
<evidence type="ECO:0000313" key="3">
    <source>
        <dbReference type="EMBL" id="KUP91535.1"/>
    </source>
</evidence>
<dbReference type="InterPro" id="IPR000971">
    <property type="entry name" value="Globin"/>
</dbReference>
<evidence type="ECO:0000256" key="1">
    <source>
        <dbReference type="RuleBase" id="RU000356"/>
    </source>
</evidence>
<organism evidence="3 4">
    <name type="scientific">Tritonibacter horizontis</name>
    <dbReference type="NCBI Taxonomy" id="1768241"/>
    <lineage>
        <taxon>Bacteria</taxon>
        <taxon>Pseudomonadati</taxon>
        <taxon>Pseudomonadota</taxon>
        <taxon>Alphaproteobacteria</taxon>
        <taxon>Rhodobacterales</taxon>
        <taxon>Paracoccaceae</taxon>
        <taxon>Tritonibacter</taxon>
    </lineage>
</organism>
<keyword evidence="1" id="KW-0408">Iron</keyword>
<comment type="similarity">
    <text evidence="1">Belongs to the globin family.</text>
</comment>
<dbReference type="InterPro" id="IPR009050">
    <property type="entry name" value="Globin-like_sf"/>
</dbReference>
<keyword evidence="1" id="KW-0349">Heme</keyword>
<dbReference type="EC" id="1.14.12.17" evidence="3"/>
<dbReference type="EMBL" id="LPUY01000095">
    <property type="protein sequence ID" value="KUP91535.1"/>
    <property type="molecule type" value="Genomic_DNA"/>
</dbReference>
<keyword evidence="1" id="KW-0561">Oxygen transport</keyword>
<accession>A0A132BSZ5</accession>
<keyword evidence="4" id="KW-1185">Reference proteome</keyword>